<dbReference type="Gene3D" id="3.40.50.620">
    <property type="entry name" value="HUPs"/>
    <property type="match status" value="1"/>
</dbReference>
<protein>
    <submittedName>
        <fullName evidence="3">YdcF family protein</fullName>
    </submittedName>
</protein>
<reference evidence="4" key="1">
    <citation type="submission" date="2018-03" db="EMBL/GenBank/DDBJ databases">
        <authorList>
            <person name="Sun L."/>
            <person name="Liu H."/>
            <person name="Chen W."/>
            <person name="Huang K."/>
            <person name="Liu W."/>
            <person name="Gao X."/>
        </authorList>
    </citation>
    <scope>NUCLEOTIDE SEQUENCE [LARGE SCALE GENOMIC DNA]</scope>
    <source>
        <strain evidence="4">SH9</strain>
    </source>
</reference>
<evidence type="ECO:0000256" key="1">
    <source>
        <dbReference type="SAM" id="MobiDB-lite"/>
    </source>
</evidence>
<gene>
    <name evidence="3" type="ORF">SLNSH_11760</name>
</gene>
<dbReference type="GO" id="GO:0000270">
    <property type="term" value="P:peptidoglycan metabolic process"/>
    <property type="evidence" value="ECO:0007669"/>
    <property type="project" value="TreeGrafter"/>
</dbReference>
<dbReference type="PROSITE" id="PS51257">
    <property type="entry name" value="PROKAR_LIPOPROTEIN"/>
    <property type="match status" value="1"/>
</dbReference>
<dbReference type="PANTHER" id="PTHR30336">
    <property type="entry name" value="INNER MEMBRANE PROTEIN, PROBABLE PERMEASE"/>
    <property type="match status" value="1"/>
</dbReference>
<dbReference type="OrthoDB" id="9812311at2"/>
<feature type="region of interest" description="Disordered" evidence="1">
    <location>
        <begin position="199"/>
        <end position="219"/>
    </location>
</feature>
<feature type="domain" description="DUF218" evidence="2">
    <location>
        <begin position="49"/>
        <end position="164"/>
    </location>
</feature>
<dbReference type="CDD" id="cd06259">
    <property type="entry name" value="YdcF-like"/>
    <property type="match status" value="1"/>
</dbReference>
<comment type="caution">
    <text evidence="3">The sequence shown here is derived from an EMBL/GenBank/DDBJ whole genome shotgun (WGS) entry which is preliminary data.</text>
</comment>
<dbReference type="GO" id="GO:0043164">
    <property type="term" value="P:Gram-negative-bacterium-type cell wall biogenesis"/>
    <property type="evidence" value="ECO:0007669"/>
    <property type="project" value="TreeGrafter"/>
</dbReference>
<dbReference type="InterPro" id="IPR003848">
    <property type="entry name" value="DUF218"/>
</dbReference>
<keyword evidence="4" id="KW-1185">Reference proteome</keyword>
<sequence>MANAMLRLARNLTITACLLAGCALVGGFMLFVQSLARSEPIPVNRVEGIVALTGGSERISDAVDLLARGKGDRLLITGVNGKTTKEEIARQRPDLRSVFDCCVDLDYQALNTVGNAVQTRNWARRHGFRRLLVVTSTYHMPRTLAELGHAMPEGEFLPHPVVADRLDLDGWWREPGTMKLLALEYVKFVAAVTRIGVGAPDPERATTASGGPRTVSALR</sequence>
<dbReference type="Pfam" id="PF02698">
    <property type="entry name" value="DUF218"/>
    <property type="match status" value="1"/>
</dbReference>
<dbReference type="InterPro" id="IPR014729">
    <property type="entry name" value="Rossmann-like_a/b/a_fold"/>
</dbReference>
<evidence type="ECO:0000313" key="3">
    <source>
        <dbReference type="EMBL" id="PSC04763.1"/>
    </source>
</evidence>
<dbReference type="GO" id="GO:0005886">
    <property type="term" value="C:plasma membrane"/>
    <property type="evidence" value="ECO:0007669"/>
    <property type="project" value="TreeGrafter"/>
</dbReference>
<organism evidence="3 4">
    <name type="scientific">Alsobacter soli</name>
    <dbReference type="NCBI Taxonomy" id="2109933"/>
    <lineage>
        <taxon>Bacteria</taxon>
        <taxon>Pseudomonadati</taxon>
        <taxon>Pseudomonadota</taxon>
        <taxon>Alphaproteobacteria</taxon>
        <taxon>Hyphomicrobiales</taxon>
        <taxon>Alsobacteraceae</taxon>
        <taxon>Alsobacter</taxon>
    </lineage>
</organism>
<proteinExistence type="predicted"/>
<dbReference type="PANTHER" id="PTHR30336:SF4">
    <property type="entry name" value="ENVELOPE BIOGENESIS FACTOR ELYC"/>
    <property type="match status" value="1"/>
</dbReference>
<dbReference type="Proteomes" id="UP000239772">
    <property type="component" value="Unassembled WGS sequence"/>
</dbReference>
<evidence type="ECO:0000259" key="2">
    <source>
        <dbReference type="Pfam" id="PF02698"/>
    </source>
</evidence>
<dbReference type="InterPro" id="IPR051599">
    <property type="entry name" value="Cell_Envelope_Assoc"/>
</dbReference>
<dbReference type="AlphaFoldDB" id="A0A2T1HSX2"/>
<accession>A0A2T1HSX2</accession>
<name>A0A2T1HSX2_9HYPH</name>
<dbReference type="EMBL" id="PVZS01000011">
    <property type="protein sequence ID" value="PSC04763.1"/>
    <property type="molecule type" value="Genomic_DNA"/>
</dbReference>
<evidence type="ECO:0000313" key="4">
    <source>
        <dbReference type="Proteomes" id="UP000239772"/>
    </source>
</evidence>